<dbReference type="PROSITE" id="PS50835">
    <property type="entry name" value="IG_LIKE"/>
    <property type="match status" value="1"/>
</dbReference>
<dbReference type="InterPro" id="IPR013783">
    <property type="entry name" value="Ig-like_fold"/>
</dbReference>
<keyword evidence="4" id="KW-1185">Reference proteome</keyword>
<keyword evidence="1" id="KW-0732">Signal</keyword>
<protein>
    <recommendedName>
        <fullName evidence="2">Ig-like domain-containing protein</fullName>
    </recommendedName>
</protein>
<dbReference type="SUPFAM" id="SSF48726">
    <property type="entry name" value="Immunoglobulin"/>
    <property type="match status" value="2"/>
</dbReference>
<sequence length="260" mass="29266">QCAKHICLITCILWKFISSHGQWAAIVPPKISAVQGSCVVIPCSYTYPNRVSKEILNRKQTLFWGNLQTRECTMMLDSFRRTDTGPFYCRIEFPFVAREKEGFSITSVCLNVQSNPPVPSLSVQVRDKITASCSVSHSCPSYPPQFIWSHPGIVTLRLKKLNMWEWETVSTVTLKPLPIDSNKNLTCTVKYRGGKQARNSVSVYNQNITPISVRSALPCVLFAKQRTNPEDPNSTCRVPMVTRPCFSTFAFGMTLSESTK</sequence>
<dbReference type="AlphaFoldDB" id="A0A3Q3F483"/>
<dbReference type="Ensembl" id="ENSLBET00000014332.1">
    <property type="protein sequence ID" value="ENSLBEP00000013587.1"/>
    <property type="gene ID" value="ENSLBEG00000010491.1"/>
</dbReference>
<feature type="domain" description="Ig-like" evidence="2">
    <location>
        <begin position="116"/>
        <end position="202"/>
    </location>
</feature>
<dbReference type="InterPro" id="IPR007110">
    <property type="entry name" value="Ig-like_dom"/>
</dbReference>
<reference evidence="3" key="2">
    <citation type="submission" date="2025-09" db="UniProtKB">
        <authorList>
            <consortium name="Ensembl"/>
        </authorList>
    </citation>
    <scope>IDENTIFICATION</scope>
</reference>
<dbReference type="STRING" id="56723.ENSLBEP00000013587"/>
<evidence type="ECO:0000256" key="1">
    <source>
        <dbReference type="SAM" id="SignalP"/>
    </source>
</evidence>
<name>A0A3Q3F483_9LABR</name>
<dbReference type="Proteomes" id="UP000261660">
    <property type="component" value="Unplaced"/>
</dbReference>
<dbReference type="PANTHER" id="PTHR46484:SF7">
    <property type="entry name" value="MYELIN-ASSOCIATED GLYCOPROTEIN-LIKE-RELATED"/>
    <property type="match status" value="1"/>
</dbReference>
<dbReference type="SMART" id="SM00409">
    <property type="entry name" value="IG"/>
    <property type="match status" value="2"/>
</dbReference>
<dbReference type="InterPro" id="IPR003599">
    <property type="entry name" value="Ig_sub"/>
</dbReference>
<dbReference type="PANTHER" id="PTHR46484">
    <property type="entry name" value="SI:CH211-171H4.5-RELATED"/>
    <property type="match status" value="1"/>
</dbReference>
<evidence type="ECO:0000259" key="2">
    <source>
        <dbReference type="PROSITE" id="PS50835"/>
    </source>
</evidence>
<feature type="signal peptide" evidence="1">
    <location>
        <begin position="1"/>
        <end position="21"/>
    </location>
</feature>
<dbReference type="GeneTree" id="ENSGT01030000234968"/>
<organism evidence="3 4">
    <name type="scientific">Labrus bergylta</name>
    <name type="common">ballan wrasse</name>
    <dbReference type="NCBI Taxonomy" id="56723"/>
    <lineage>
        <taxon>Eukaryota</taxon>
        <taxon>Metazoa</taxon>
        <taxon>Chordata</taxon>
        <taxon>Craniata</taxon>
        <taxon>Vertebrata</taxon>
        <taxon>Euteleostomi</taxon>
        <taxon>Actinopterygii</taxon>
        <taxon>Neopterygii</taxon>
        <taxon>Teleostei</taxon>
        <taxon>Neoteleostei</taxon>
        <taxon>Acanthomorphata</taxon>
        <taxon>Eupercaria</taxon>
        <taxon>Labriformes</taxon>
        <taxon>Labridae</taxon>
        <taxon>Labrus</taxon>
    </lineage>
</organism>
<feature type="chain" id="PRO_5018686132" description="Ig-like domain-containing protein" evidence="1">
    <location>
        <begin position="22"/>
        <end position="260"/>
    </location>
</feature>
<proteinExistence type="predicted"/>
<accession>A0A3Q3F483</accession>
<dbReference type="InterPro" id="IPR036179">
    <property type="entry name" value="Ig-like_dom_sf"/>
</dbReference>
<evidence type="ECO:0000313" key="4">
    <source>
        <dbReference type="Proteomes" id="UP000261660"/>
    </source>
</evidence>
<dbReference type="Gene3D" id="2.60.40.10">
    <property type="entry name" value="Immunoglobulins"/>
    <property type="match status" value="2"/>
</dbReference>
<dbReference type="InParanoid" id="A0A3Q3F483"/>
<reference evidence="3" key="1">
    <citation type="submission" date="2025-08" db="UniProtKB">
        <authorList>
            <consortium name="Ensembl"/>
        </authorList>
    </citation>
    <scope>IDENTIFICATION</scope>
</reference>
<evidence type="ECO:0000313" key="3">
    <source>
        <dbReference type="Ensembl" id="ENSLBEP00000013587.1"/>
    </source>
</evidence>